<protein>
    <submittedName>
        <fullName evidence="2">Uncharacterized protein</fullName>
    </submittedName>
</protein>
<keyword evidence="1" id="KW-0732">Signal</keyword>
<feature type="chain" id="PRO_5045510572" evidence="1">
    <location>
        <begin position="20"/>
        <end position="815"/>
    </location>
</feature>
<accession>A0ABP0K5X4</accession>
<keyword evidence="3" id="KW-1185">Reference proteome</keyword>
<dbReference type="Proteomes" id="UP001642464">
    <property type="component" value="Unassembled WGS sequence"/>
</dbReference>
<dbReference type="EMBL" id="CAXAMM010010002">
    <property type="protein sequence ID" value="CAK9022073.1"/>
    <property type="molecule type" value="Genomic_DNA"/>
</dbReference>
<evidence type="ECO:0000256" key="1">
    <source>
        <dbReference type="SAM" id="SignalP"/>
    </source>
</evidence>
<gene>
    <name evidence="2" type="ORF">SCF082_LOCUS15635</name>
</gene>
<feature type="signal peptide" evidence="1">
    <location>
        <begin position="1"/>
        <end position="19"/>
    </location>
</feature>
<sequence length="815" mass="90954">MVGKLVVLALACFHEASVAAPLEAAWRISEAAKLDLQSVAQELPGVEELNSCPGINQEPTDLERDFASKPYYKYFTYDTYDARTWSTLAGLDTCLRSVTDEWIGASDLWEANQLLFERFGQQVDKSMWWKQLWIEWDPLPDNKTILSTFPQASAPMSSMPPSSWIQQPCNAMSNAAYFEVSLYACQAASVTDFQGAWPWKSEVIAAGALMAFSSFAMHGNPSTGDYHEETGERDLDPSRDMPFNTRAMDNYAMDVLFFLLFQATVKTLAVDPQDPNLAPVLGLITHESLCAVYSDCRYPDSRTLVQGYQEILMGDPKHWHRITDMWEVLAPNYKVASCGLVLTAIRFILNDHLFGSAAPLLYTSVCDQLVGSLMAEGESEAARQQFCTSGSDWQKALFAVEWRFPKDIAKSTEMLVTVLESLVEGMYWQETLVGPAGYLDPYLKKQVVDIPACWRQTHANWHRIAAQLMKELMELLLVDSQTMTLTTPTEDDKQKAWDSINLVASEFIVFANAVRMMKTADQVNLCRVFKLAKQVAASGQPLEYEVMPILNAEGLNELLRTTLQQNDPLRDIKLVDDLSVDDPTGACFYFLKDVKLDSLRGLSTVQLSDFSLDGQYVDESSYENTALKFQVGLETCPATLRVKASAKFIKNGQKGDFVANRLLCERLEWKVDIEIDLTISISKVVAWAQAVFQKIFTQPDQALTGGAEEVKIKIHHLQMPKFEISNMVGEEVLKDLANELLKTRLRTELEKLVEKNLQKALDSAISGAMQKAGTQIPLGDERRLATCTGSGEVGLSAAERGWYLSGFLALAGLAL</sequence>
<name>A0ABP0K5X4_9DINO</name>
<comment type="caution">
    <text evidence="2">The sequence shown here is derived from an EMBL/GenBank/DDBJ whole genome shotgun (WGS) entry which is preliminary data.</text>
</comment>
<reference evidence="2 3" key="1">
    <citation type="submission" date="2024-02" db="EMBL/GenBank/DDBJ databases">
        <authorList>
            <person name="Chen Y."/>
            <person name="Shah S."/>
            <person name="Dougan E. K."/>
            <person name="Thang M."/>
            <person name="Chan C."/>
        </authorList>
    </citation>
    <scope>NUCLEOTIDE SEQUENCE [LARGE SCALE GENOMIC DNA]</scope>
</reference>
<organism evidence="2 3">
    <name type="scientific">Durusdinium trenchii</name>
    <dbReference type="NCBI Taxonomy" id="1381693"/>
    <lineage>
        <taxon>Eukaryota</taxon>
        <taxon>Sar</taxon>
        <taxon>Alveolata</taxon>
        <taxon>Dinophyceae</taxon>
        <taxon>Suessiales</taxon>
        <taxon>Symbiodiniaceae</taxon>
        <taxon>Durusdinium</taxon>
    </lineage>
</organism>
<proteinExistence type="predicted"/>
<evidence type="ECO:0000313" key="3">
    <source>
        <dbReference type="Proteomes" id="UP001642464"/>
    </source>
</evidence>
<evidence type="ECO:0000313" key="2">
    <source>
        <dbReference type="EMBL" id="CAK9022073.1"/>
    </source>
</evidence>